<gene>
    <name evidence="1" type="ORF">M5D96_000836</name>
</gene>
<comment type="caution">
    <text evidence="1">The sequence shown here is derived from an EMBL/GenBank/DDBJ whole genome shotgun (WGS) entry which is preliminary data.</text>
</comment>
<reference evidence="1" key="1">
    <citation type="journal article" date="2023" name="Genome Biol. Evol.">
        <title>Long-read-based Genome Assembly of Drosophila gunungcola Reveals Fewer Chemosensory Genes in Flower-breeding Species.</title>
        <authorList>
            <person name="Negi A."/>
            <person name="Liao B.Y."/>
            <person name="Yeh S.D."/>
        </authorList>
    </citation>
    <scope>NUCLEOTIDE SEQUENCE</scope>
    <source>
        <strain evidence="1">Sukarami</strain>
    </source>
</reference>
<protein>
    <submittedName>
        <fullName evidence="1">Uncharacterized protein</fullName>
    </submittedName>
</protein>
<keyword evidence="2" id="KW-1185">Reference proteome</keyword>
<sequence length="96" mass="10558">MCPPQKKDGKDNKLEYPQRHMYICIKVPVWCKNGWRGSDNESEGRRTSGVGVQGGLVSLIQFQTAAATAPCPMSLSCRTAQESPVRTIPVDPSPRL</sequence>
<dbReference type="AlphaFoldDB" id="A0A9P9YWX1"/>
<dbReference type="EMBL" id="JAMKOV010000001">
    <property type="protein sequence ID" value="KAI8044665.1"/>
    <property type="molecule type" value="Genomic_DNA"/>
</dbReference>
<dbReference type="Proteomes" id="UP001059596">
    <property type="component" value="Chromosome 3R"/>
</dbReference>
<organism evidence="1 2">
    <name type="scientific">Drosophila gunungcola</name>
    <name type="common">fruit fly</name>
    <dbReference type="NCBI Taxonomy" id="103775"/>
    <lineage>
        <taxon>Eukaryota</taxon>
        <taxon>Metazoa</taxon>
        <taxon>Ecdysozoa</taxon>
        <taxon>Arthropoda</taxon>
        <taxon>Hexapoda</taxon>
        <taxon>Insecta</taxon>
        <taxon>Pterygota</taxon>
        <taxon>Neoptera</taxon>
        <taxon>Endopterygota</taxon>
        <taxon>Diptera</taxon>
        <taxon>Brachycera</taxon>
        <taxon>Muscomorpha</taxon>
        <taxon>Ephydroidea</taxon>
        <taxon>Drosophilidae</taxon>
        <taxon>Drosophila</taxon>
        <taxon>Sophophora</taxon>
    </lineage>
</organism>
<evidence type="ECO:0000313" key="2">
    <source>
        <dbReference type="Proteomes" id="UP001059596"/>
    </source>
</evidence>
<name>A0A9P9YWX1_9MUSC</name>
<evidence type="ECO:0000313" key="1">
    <source>
        <dbReference type="EMBL" id="KAI8044665.1"/>
    </source>
</evidence>
<accession>A0A9P9YWX1</accession>
<proteinExistence type="predicted"/>